<feature type="transmembrane region" description="Helical" evidence="2">
    <location>
        <begin position="415"/>
        <end position="436"/>
    </location>
</feature>
<organism evidence="4">
    <name type="scientific">viral metagenome</name>
    <dbReference type="NCBI Taxonomy" id="1070528"/>
    <lineage>
        <taxon>unclassified sequences</taxon>
        <taxon>metagenomes</taxon>
        <taxon>organismal metagenomes</taxon>
    </lineage>
</organism>
<name>A0A6H1ZFL1_9ZZZZ</name>
<keyword evidence="2" id="KW-0812">Transmembrane</keyword>
<protein>
    <submittedName>
        <fullName evidence="4">Putative tail protein</fullName>
    </submittedName>
</protein>
<dbReference type="PANTHER" id="PTHR37813:SF1">
    <property type="entry name" value="FELS-2 PROPHAGE PROTEIN"/>
    <property type="match status" value="1"/>
</dbReference>
<feature type="domain" description="Phage tail tape measure protein" evidence="3">
    <location>
        <begin position="88"/>
        <end position="287"/>
    </location>
</feature>
<evidence type="ECO:0000313" key="4">
    <source>
        <dbReference type="EMBL" id="QJA46211.1"/>
    </source>
</evidence>
<dbReference type="EMBL" id="MT144005">
    <property type="protein sequence ID" value="QJA46211.1"/>
    <property type="molecule type" value="Genomic_DNA"/>
</dbReference>
<gene>
    <name evidence="4" type="ORF">TM448A00340_0012</name>
</gene>
<proteinExistence type="predicted"/>
<dbReference type="Pfam" id="PF10145">
    <property type="entry name" value="PhageMin_Tail"/>
    <property type="match status" value="1"/>
</dbReference>
<keyword evidence="2" id="KW-0472">Membrane</keyword>
<dbReference type="InterPro" id="IPR010090">
    <property type="entry name" value="Phage_tape_meas"/>
</dbReference>
<evidence type="ECO:0000259" key="3">
    <source>
        <dbReference type="Pfam" id="PF10145"/>
    </source>
</evidence>
<dbReference type="AlphaFoldDB" id="A0A6H1ZFL1"/>
<keyword evidence="1" id="KW-1188">Viral release from host cell</keyword>
<accession>A0A6H1ZFL1</accession>
<sequence length="647" mass="67495">MATNSAALNFILKLTDQVSAPLGKVKMGFNELAEKGQNNIRQMGFGLAGMVGAGVAINESLQPALEMNRALGEVKSLGVAEDALQRLNDKALQFSVAYGANARDFVASAYDIQSAIAGLTGEQLSSFTNASNLLAKATKADAGTITSYVGTMYGIFKTQADAMGKAEWVENLTGQTALAVQMFKTTGKDMSDAFTSIGASATSAGIGLSEQVAILGTLQATMGGAEAGTKYKAFLSGVGGAQEKLGLSFTDSQGRMLPMLQILDKLKGKFGATMDVAESDALKKAFGSDEAVGLIKLLMNDTTGLANSMEQLGNVHGLEQAEKMAKAMVDPWQQFGAAVQAVRIAFGQALVPLLTPLMERLTAIAGTITRWTQLFPNLTRVVGIAVLVVFGMVAAVAALTLAVGMAKTAWLPFLLLQRIGLTGFIAQEIAILGVALKMGALSIASKVAAASMWLFNAALWASPVTWVVIGIIALGAAIAAAIIYWDEISAAIMNTAAFQWVSAQLTALSDWFSSMGGWSGMAKAAWDGILAIFYGAINGLIAMLNKIPGVEIDAQFGAMPELPGSNAVMTATEQADRAQKAQATINNAIPSLSPQRANAVPPGGLLTSIQNTSNQDKGTRVEKVEIHTGKAMSPLELENMMSMAVGG</sequence>
<evidence type="ECO:0000256" key="1">
    <source>
        <dbReference type="ARBA" id="ARBA00022612"/>
    </source>
</evidence>
<dbReference type="NCBIfam" id="TIGR01760">
    <property type="entry name" value="tape_meas_TP901"/>
    <property type="match status" value="1"/>
</dbReference>
<feature type="transmembrane region" description="Helical" evidence="2">
    <location>
        <begin position="457"/>
        <end position="485"/>
    </location>
</feature>
<feature type="transmembrane region" description="Helical" evidence="2">
    <location>
        <begin position="381"/>
        <end position="403"/>
    </location>
</feature>
<evidence type="ECO:0000256" key="2">
    <source>
        <dbReference type="SAM" id="Phobius"/>
    </source>
</evidence>
<dbReference type="PANTHER" id="PTHR37813">
    <property type="entry name" value="FELS-2 PROPHAGE PROTEIN"/>
    <property type="match status" value="1"/>
</dbReference>
<keyword evidence="2" id="KW-1133">Transmembrane helix</keyword>
<reference evidence="4" key="1">
    <citation type="submission" date="2020-03" db="EMBL/GenBank/DDBJ databases">
        <title>The deep terrestrial virosphere.</title>
        <authorList>
            <person name="Holmfeldt K."/>
            <person name="Nilsson E."/>
            <person name="Simone D."/>
            <person name="Lopez-Fernandez M."/>
            <person name="Wu X."/>
            <person name="de Brujin I."/>
            <person name="Lundin D."/>
            <person name="Andersson A."/>
            <person name="Bertilsson S."/>
            <person name="Dopson M."/>
        </authorList>
    </citation>
    <scope>NUCLEOTIDE SEQUENCE</scope>
    <source>
        <strain evidence="4">TM448A00340</strain>
    </source>
</reference>